<dbReference type="Proteomes" id="UP001233673">
    <property type="component" value="Unassembled WGS sequence"/>
</dbReference>
<protein>
    <recommendedName>
        <fullName evidence="4">Integrase</fullName>
    </recommendedName>
</protein>
<evidence type="ECO:0000313" key="3">
    <source>
        <dbReference type="Proteomes" id="UP001233673"/>
    </source>
</evidence>
<keyword evidence="3" id="KW-1185">Reference proteome</keyword>
<organism evidence="2 3">
    <name type="scientific">Blastococcus carthaginiensis</name>
    <dbReference type="NCBI Taxonomy" id="3050034"/>
    <lineage>
        <taxon>Bacteria</taxon>
        <taxon>Bacillati</taxon>
        <taxon>Actinomycetota</taxon>
        <taxon>Actinomycetes</taxon>
        <taxon>Geodermatophilales</taxon>
        <taxon>Geodermatophilaceae</taxon>
        <taxon>Blastococcus</taxon>
    </lineage>
</organism>
<dbReference type="EMBL" id="JASNFN010000002">
    <property type="protein sequence ID" value="MDP5181564.1"/>
    <property type="molecule type" value="Genomic_DNA"/>
</dbReference>
<comment type="caution">
    <text evidence="2">The sequence shown here is derived from an EMBL/GenBank/DDBJ whole genome shotgun (WGS) entry which is preliminary data.</text>
</comment>
<sequence length="52" mass="5920">MRGLEGVHRRRRAKQTTRQAAGHAPAPDLVGRRFTADQLDRFWGADIGYLRS</sequence>
<reference evidence="3" key="1">
    <citation type="submission" date="2023-05" db="EMBL/GenBank/DDBJ databases">
        <title>Draft genome of Pseudofrankia sp. BMG5.37.</title>
        <authorList>
            <person name="Gtari M."/>
            <person name="Ghodhbane F."/>
            <person name="Sbissi I."/>
        </authorList>
    </citation>
    <scope>NUCLEOTIDE SEQUENCE [LARGE SCALE GENOMIC DNA]</scope>
    <source>
        <strain evidence="3">BMG 814</strain>
    </source>
</reference>
<evidence type="ECO:0000313" key="2">
    <source>
        <dbReference type="EMBL" id="MDP5181564.1"/>
    </source>
</evidence>
<accession>A0ABT9I7N6</accession>
<dbReference type="RefSeq" id="WP_305998283.1">
    <property type="nucleotide sequence ID" value="NZ_JASNFN010000002.1"/>
</dbReference>
<gene>
    <name evidence="2" type="ORF">QOZ88_02855</name>
</gene>
<feature type="region of interest" description="Disordered" evidence="1">
    <location>
        <begin position="1"/>
        <end position="30"/>
    </location>
</feature>
<name>A0ABT9I7N6_9ACTN</name>
<proteinExistence type="predicted"/>
<evidence type="ECO:0000256" key="1">
    <source>
        <dbReference type="SAM" id="MobiDB-lite"/>
    </source>
</evidence>
<evidence type="ECO:0008006" key="4">
    <source>
        <dbReference type="Google" id="ProtNLM"/>
    </source>
</evidence>